<proteinExistence type="predicted"/>
<evidence type="ECO:0000313" key="3">
    <source>
        <dbReference type="Proteomes" id="UP000321617"/>
    </source>
</evidence>
<comment type="caution">
    <text evidence="2">The sequence shown here is derived from an EMBL/GenBank/DDBJ whole genome shotgun (WGS) entry which is preliminary data.</text>
</comment>
<keyword evidence="1" id="KW-0472">Membrane</keyword>
<feature type="transmembrane region" description="Helical" evidence="1">
    <location>
        <begin position="7"/>
        <end position="29"/>
    </location>
</feature>
<reference evidence="2 3" key="1">
    <citation type="journal article" date="2013" name="Stand. Genomic Sci.">
        <title>Genomic Encyclopedia of Type Strains, Phase I: The one thousand microbial genomes (KMG-I) project.</title>
        <authorList>
            <person name="Kyrpides N.C."/>
            <person name="Woyke T."/>
            <person name="Eisen J.A."/>
            <person name="Garrity G."/>
            <person name="Lilburn T.G."/>
            <person name="Beck B.J."/>
            <person name="Whitman W.B."/>
            <person name="Hugenholtz P."/>
            <person name="Klenk H.P."/>
        </authorList>
    </citation>
    <scope>NUCLEOTIDE SEQUENCE [LARGE SCALE GENOMIC DNA]</scope>
    <source>
        <strain evidence="2 3">DSM 45044</strain>
    </source>
</reference>
<sequence>MPGQFARLGLAFAGFLILSAGLLLLLFLRPGTAEFVITVLTFGLGCLLGAISALVLHIERKRS</sequence>
<feature type="transmembrane region" description="Helical" evidence="1">
    <location>
        <begin position="35"/>
        <end position="58"/>
    </location>
</feature>
<accession>A0A562UXZ5</accession>
<keyword evidence="3" id="KW-1185">Reference proteome</keyword>
<name>A0A562UXZ5_9ACTN</name>
<keyword evidence="1" id="KW-0812">Transmembrane</keyword>
<dbReference type="EMBL" id="VLLL01000007">
    <property type="protein sequence ID" value="TWJ10514.1"/>
    <property type="molecule type" value="Genomic_DNA"/>
</dbReference>
<organism evidence="2 3">
    <name type="scientific">Stackebrandtia albiflava</name>
    <dbReference type="NCBI Taxonomy" id="406432"/>
    <lineage>
        <taxon>Bacteria</taxon>
        <taxon>Bacillati</taxon>
        <taxon>Actinomycetota</taxon>
        <taxon>Actinomycetes</taxon>
        <taxon>Glycomycetales</taxon>
        <taxon>Glycomycetaceae</taxon>
        <taxon>Stackebrandtia</taxon>
    </lineage>
</organism>
<dbReference type="OrthoDB" id="10005313at2"/>
<evidence type="ECO:0000256" key="1">
    <source>
        <dbReference type="SAM" id="Phobius"/>
    </source>
</evidence>
<gene>
    <name evidence="2" type="ORF">LX16_3931</name>
</gene>
<keyword evidence="1" id="KW-1133">Transmembrane helix</keyword>
<protein>
    <submittedName>
        <fullName evidence="2">Uncharacterized protein</fullName>
    </submittedName>
</protein>
<dbReference type="AlphaFoldDB" id="A0A562UXZ5"/>
<dbReference type="Proteomes" id="UP000321617">
    <property type="component" value="Unassembled WGS sequence"/>
</dbReference>
<evidence type="ECO:0000313" key="2">
    <source>
        <dbReference type="EMBL" id="TWJ10514.1"/>
    </source>
</evidence>
<dbReference type="RefSeq" id="WP_147141108.1">
    <property type="nucleotide sequence ID" value="NZ_BAABIJ010000003.1"/>
</dbReference>